<dbReference type="AlphaFoldDB" id="A0A369J6L5"/>
<dbReference type="Proteomes" id="UP000076154">
    <property type="component" value="Unassembled WGS sequence"/>
</dbReference>
<comment type="caution">
    <text evidence="2">The sequence shown here is derived from an EMBL/GenBank/DDBJ whole genome shotgun (WGS) entry which is preliminary data.</text>
</comment>
<gene>
    <name evidence="2" type="ORF">Hypma_003094</name>
</gene>
<dbReference type="InParanoid" id="A0A369J6L5"/>
<feature type="compositionally biased region" description="Polar residues" evidence="1">
    <location>
        <begin position="1"/>
        <end position="10"/>
    </location>
</feature>
<dbReference type="EMBL" id="LUEZ02000128">
    <property type="protein sequence ID" value="RDB16237.1"/>
    <property type="molecule type" value="Genomic_DNA"/>
</dbReference>
<feature type="region of interest" description="Disordered" evidence="1">
    <location>
        <begin position="1"/>
        <end position="30"/>
    </location>
</feature>
<evidence type="ECO:0000313" key="3">
    <source>
        <dbReference type="Proteomes" id="UP000076154"/>
    </source>
</evidence>
<organism evidence="2 3">
    <name type="scientific">Hypsizygus marmoreus</name>
    <name type="common">White beech mushroom</name>
    <name type="synonym">Agaricus marmoreus</name>
    <dbReference type="NCBI Taxonomy" id="39966"/>
    <lineage>
        <taxon>Eukaryota</taxon>
        <taxon>Fungi</taxon>
        <taxon>Dikarya</taxon>
        <taxon>Basidiomycota</taxon>
        <taxon>Agaricomycotina</taxon>
        <taxon>Agaricomycetes</taxon>
        <taxon>Agaricomycetidae</taxon>
        <taxon>Agaricales</taxon>
        <taxon>Tricholomatineae</taxon>
        <taxon>Lyophyllaceae</taxon>
        <taxon>Hypsizygus</taxon>
    </lineage>
</organism>
<sequence>MAALDETTSLVIPGVGDSGSRRVGREEAMI</sequence>
<proteinExistence type="predicted"/>
<accession>A0A369J6L5</accession>
<protein>
    <submittedName>
        <fullName evidence="2">Uncharacterized protein</fullName>
    </submittedName>
</protein>
<reference evidence="2" key="1">
    <citation type="submission" date="2018-04" db="EMBL/GenBank/DDBJ databases">
        <title>Whole genome sequencing of Hypsizygus marmoreus.</title>
        <authorList>
            <person name="Choi I.-G."/>
            <person name="Min B."/>
            <person name="Kim J.-G."/>
            <person name="Kim S."/>
            <person name="Oh Y.-L."/>
            <person name="Kong W.-S."/>
            <person name="Park H."/>
            <person name="Jeong J."/>
            <person name="Song E.-S."/>
        </authorList>
    </citation>
    <scope>NUCLEOTIDE SEQUENCE [LARGE SCALE GENOMIC DNA]</scope>
    <source>
        <strain evidence="2">51987-8</strain>
    </source>
</reference>
<evidence type="ECO:0000313" key="2">
    <source>
        <dbReference type="EMBL" id="RDB16237.1"/>
    </source>
</evidence>
<feature type="compositionally biased region" description="Basic and acidic residues" evidence="1">
    <location>
        <begin position="19"/>
        <end position="30"/>
    </location>
</feature>
<keyword evidence="3" id="KW-1185">Reference proteome</keyword>
<name>A0A369J6L5_HYPMA</name>
<evidence type="ECO:0000256" key="1">
    <source>
        <dbReference type="SAM" id="MobiDB-lite"/>
    </source>
</evidence>